<dbReference type="STRING" id="50376.A0A517KZC9"/>
<feature type="region of interest" description="Disordered" evidence="1">
    <location>
        <begin position="196"/>
        <end position="255"/>
    </location>
</feature>
<dbReference type="Pfam" id="PF13376">
    <property type="entry name" value="OmdA"/>
    <property type="match status" value="1"/>
</dbReference>
<organism evidence="2 3">
    <name type="scientific">Venturia effusa</name>
    <dbReference type="NCBI Taxonomy" id="50376"/>
    <lineage>
        <taxon>Eukaryota</taxon>
        <taxon>Fungi</taxon>
        <taxon>Dikarya</taxon>
        <taxon>Ascomycota</taxon>
        <taxon>Pezizomycotina</taxon>
        <taxon>Dothideomycetes</taxon>
        <taxon>Pleosporomycetidae</taxon>
        <taxon>Venturiales</taxon>
        <taxon>Venturiaceae</taxon>
        <taxon>Venturia</taxon>
    </lineage>
</organism>
<keyword evidence="3" id="KW-1185">Reference proteome</keyword>
<dbReference type="Proteomes" id="UP000316270">
    <property type="component" value="Chromosome 2"/>
</dbReference>
<dbReference type="EMBL" id="CP042186">
    <property type="protein sequence ID" value="QDS68741.1"/>
    <property type="molecule type" value="Genomic_DNA"/>
</dbReference>
<gene>
    <name evidence="2" type="ORF">FKW77_004612</name>
</gene>
<evidence type="ECO:0008006" key="4">
    <source>
        <dbReference type="Google" id="ProtNLM"/>
    </source>
</evidence>
<dbReference type="AlphaFoldDB" id="A0A517KZC9"/>
<accession>A0A517KZC9</accession>
<feature type="compositionally biased region" description="Basic and acidic residues" evidence="1">
    <location>
        <begin position="223"/>
        <end position="233"/>
    </location>
</feature>
<sequence>MTTKPLPTDLPIHSFPAATDFETFLEREHATAPGIYLKLAKKSSGIASITGAEAVEVALCFGWIDGRANGIDDTWWLVRYTPRRAKSVWSQKNVTTIGRLVEAGRVRPAGIAAVEAARADGRWDRAYAGPATITVPDDFAEALRGNEAAAAFFDGLNKSMRYSVLWRIETASEKARASRIQAMVELLADGKCPGADAKAVGRTKKSSEKQTSVIRAVRKKRKQDGSEEVDRTLLVEANSSQHPRREGLRRRLQGN</sequence>
<evidence type="ECO:0000256" key="1">
    <source>
        <dbReference type="SAM" id="MobiDB-lite"/>
    </source>
</evidence>
<proteinExistence type="predicted"/>
<dbReference type="OrthoDB" id="10263401at2759"/>
<evidence type="ECO:0000313" key="2">
    <source>
        <dbReference type="EMBL" id="QDS68741.1"/>
    </source>
</evidence>
<protein>
    <recommendedName>
        <fullName evidence="4">Bacteriocin-protection protein</fullName>
    </recommendedName>
</protein>
<name>A0A517KZC9_9PEZI</name>
<evidence type="ECO:0000313" key="3">
    <source>
        <dbReference type="Proteomes" id="UP000316270"/>
    </source>
</evidence>
<reference evidence="2 3" key="1">
    <citation type="submission" date="2019-07" db="EMBL/GenBank/DDBJ databases">
        <title>Finished genome of Venturia effusa.</title>
        <authorList>
            <person name="Young C.A."/>
            <person name="Cox M.P."/>
            <person name="Ganley A.R.D."/>
            <person name="David W.J."/>
        </authorList>
    </citation>
    <scope>NUCLEOTIDE SEQUENCE [LARGE SCALE GENOMIC DNA]</scope>
    <source>
        <strain evidence="3">albino</strain>
    </source>
</reference>